<protein>
    <submittedName>
        <fullName evidence="1">Uncharacterized protein</fullName>
    </submittedName>
</protein>
<evidence type="ECO:0000313" key="2">
    <source>
        <dbReference type="Proteomes" id="UP000383122"/>
    </source>
</evidence>
<organism evidence="1 2">
    <name type="scientific">Pandoraea anapnoica</name>
    <dbReference type="NCBI Taxonomy" id="2508301"/>
    <lineage>
        <taxon>Bacteria</taxon>
        <taxon>Pseudomonadati</taxon>
        <taxon>Pseudomonadota</taxon>
        <taxon>Betaproteobacteria</taxon>
        <taxon>Burkholderiales</taxon>
        <taxon>Burkholderiaceae</taxon>
        <taxon>Pandoraea</taxon>
    </lineage>
</organism>
<sequence>MPYAYRLRISQDVPYRPESINPATKTVALAAATDLARLLGNARPLPAYEAAVLDAVIARRTPPSTPQASEVPGKDARYYYLSPTDVSRIERRPIDPPAAKRYLGFDRVTQSLRHIAIAVNMTMRARFDIDPLEVQVSVFGGRMHIASNFHAGRICEALHLALTDNSLMSGAPRRPASEDRRNWDAMVMSRRVRDIAKLRSHYVDGHGLVRMRAAARAEVTAGIGRPSGGALPVDSTLRQLDDAFDTLRRVLKDAASATPTFRDLVVHTPMQDGTPTLASLPDDATQTMHAEQCIESAIAKHVDVWHREAVDRLDLPADALITVPMAGRFVPCTACAEVEAESRTQGGLFDPANGKFVLHRSSQRIGMAFPNEVQHIAQSTLAPTPAAAARRAQAIADRFVDAPQSLRAYGQPVVLDYSLDTESESSGDES</sequence>
<dbReference type="AlphaFoldDB" id="A0A5E5ABW9"/>
<evidence type="ECO:0000313" key="1">
    <source>
        <dbReference type="EMBL" id="VVE69600.1"/>
    </source>
</evidence>
<proteinExistence type="predicted"/>
<reference evidence="1 2" key="1">
    <citation type="submission" date="2019-08" db="EMBL/GenBank/DDBJ databases">
        <authorList>
            <person name="Peeters C."/>
        </authorList>
    </citation>
    <scope>NUCLEOTIDE SEQUENCE [LARGE SCALE GENOMIC DNA]</scope>
    <source>
        <strain evidence="1 2">LMG 31117</strain>
    </source>
</reference>
<keyword evidence="2" id="KW-1185">Reference proteome</keyword>
<dbReference type="EMBL" id="CABPSP010000010">
    <property type="protein sequence ID" value="VVE69600.1"/>
    <property type="molecule type" value="Genomic_DNA"/>
</dbReference>
<accession>A0A5E5ABW9</accession>
<dbReference type="RefSeq" id="WP_150739199.1">
    <property type="nucleotide sequence ID" value="NZ_CABPSP010000010.1"/>
</dbReference>
<gene>
    <name evidence="1" type="ORF">PAN31117_03383</name>
</gene>
<dbReference type="OrthoDB" id="6520571at2"/>
<name>A0A5E5ABW9_9BURK</name>
<dbReference type="Proteomes" id="UP000383122">
    <property type="component" value="Unassembled WGS sequence"/>
</dbReference>